<dbReference type="Pfam" id="PF00571">
    <property type="entry name" value="CBS"/>
    <property type="match status" value="1"/>
</dbReference>
<organism evidence="34">
    <name type="scientific">Cyprideis torosa</name>
    <dbReference type="NCBI Taxonomy" id="163714"/>
    <lineage>
        <taxon>Eukaryota</taxon>
        <taxon>Metazoa</taxon>
        <taxon>Ecdysozoa</taxon>
        <taxon>Arthropoda</taxon>
        <taxon>Crustacea</taxon>
        <taxon>Oligostraca</taxon>
        <taxon>Ostracoda</taxon>
        <taxon>Podocopa</taxon>
        <taxon>Podocopida</taxon>
        <taxon>Cytherocopina</taxon>
        <taxon>Cytheroidea</taxon>
        <taxon>Cytherideidae</taxon>
        <taxon>Cyprideis</taxon>
    </lineage>
</organism>
<evidence type="ECO:0000256" key="21">
    <source>
        <dbReference type="ARBA" id="ARBA00023004"/>
    </source>
</evidence>
<evidence type="ECO:0000256" key="8">
    <source>
        <dbReference type="ARBA" id="ARBA00008000"/>
    </source>
</evidence>
<evidence type="ECO:0000256" key="31">
    <source>
        <dbReference type="ARBA" id="ARBA00049267"/>
    </source>
</evidence>
<dbReference type="InterPro" id="IPR051264">
    <property type="entry name" value="FAD-oxidored/transferase_4"/>
</dbReference>
<dbReference type="PROSITE" id="PS51387">
    <property type="entry name" value="FAD_PCMH"/>
    <property type="match status" value="1"/>
</dbReference>
<dbReference type="InterPro" id="IPR046342">
    <property type="entry name" value="CBS_dom_sf"/>
</dbReference>
<dbReference type="Gene3D" id="3.40.50.1100">
    <property type="match status" value="2"/>
</dbReference>
<evidence type="ECO:0000256" key="12">
    <source>
        <dbReference type="ARBA" id="ARBA00022553"/>
    </source>
</evidence>
<keyword evidence="26" id="KW-0539">Nucleus</keyword>
<evidence type="ECO:0000256" key="30">
    <source>
        <dbReference type="ARBA" id="ARBA00047490"/>
    </source>
</evidence>
<dbReference type="GO" id="GO:0004122">
    <property type="term" value="F:cystathionine beta-synthase activity"/>
    <property type="evidence" value="ECO:0007669"/>
    <property type="project" value="UniProtKB-UniRule"/>
</dbReference>
<evidence type="ECO:0000256" key="22">
    <source>
        <dbReference type="ARBA" id="ARBA00023122"/>
    </source>
</evidence>
<comment type="function">
    <text evidence="29">Hydro-lyase catalyzing the first step of the transsulfuration pathway, where the hydroxyl group of L-serine is displaced by L-homocysteine in a beta-replacement reaction to form L-cystathionine, the precursor of L-cysteine. This catabolic route allows the elimination of L-methionine and the toxic metabolite L-homocysteine. Also involved in the production of hydrogen sulfide, a gasotransmitter with signaling and cytoprotective effects on neurons.</text>
</comment>
<evidence type="ECO:0000256" key="25">
    <source>
        <dbReference type="ARBA" id="ARBA00023239"/>
    </source>
</evidence>
<name>A0A7R8WII3_9CRUS</name>
<comment type="catalytic activity">
    <reaction evidence="30 32">
        <text>L-homocysteine + L-serine = L,L-cystathionine + H2O</text>
        <dbReference type="Rhea" id="RHEA:10112"/>
        <dbReference type="ChEBI" id="CHEBI:15377"/>
        <dbReference type="ChEBI" id="CHEBI:33384"/>
        <dbReference type="ChEBI" id="CHEBI:58161"/>
        <dbReference type="ChEBI" id="CHEBI:58199"/>
        <dbReference type="EC" id="4.2.1.22"/>
    </reaction>
</comment>
<dbReference type="InterPro" id="IPR016164">
    <property type="entry name" value="FAD-linked_Oxase-like_C"/>
</dbReference>
<dbReference type="FunFam" id="3.40.50.1100:FF:000118">
    <property type="entry name" value="Related to CYS4-cystathionine beta-synthase"/>
    <property type="match status" value="1"/>
</dbReference>
<keyword evidence="23" id="KW-0576">Peroxisome</keyword>
<keyword evidence="24 32" id="KW-0198">Cysteine biosynthesis</keyword>
<accession>A0A7R8WII3</accession>
<evidence type="ECO:0000256" key="29">
    <source>
        <dbReference type="ARBA" id="ARBA00045425"/>
    </source>
</evidence>
<evidence type="ECO:0000256" key="20">
    <source>
        <dbReference type="ARBA" id="ARBA00023002"/>
    </source>
</evidence>
<evidence type="ECO:0000256" key="10">
    <source>
        <dbReference type="ARBA" id="ARBA00022490"/>
    </source>
</evidence>
<evidence type="ECO:0000256" key="26">
    <source>
        <dbReference type="ARBA" id="ARBA00023242"/>
    </source>
</evidence>
<dbReference type="FunFam" id="3.30.70.2190:FF:000001">
    <property type="entry name" value="D-2-hydroxyglutarate dehydrogenase mitochondrial"/>
    <property type="match status" value="1"/>
</dbReference>
<keyword evidence="20" id="KW-0560">Oxidoreductase</keyword>
<keyword evidence="15" id="KW-0285">Flavoprotein</keyword>
<evidence type="ECO:0000256" key="24">
    <source>
        <dbReference type="ARBA" id="ARBA00023192"/>
    </source>
</evidence>
<comment type="similarity">
    <text evidence="8">Belongs to the FAD-binding oxidoreductase/transferase type 4 family.</text>
</comment>
<proteinExistence type="inferred from homology"/>
<evidence type="ECO:0000256" key="15">
    <source>
        <dbReference type="ARBA" id="ARBA00022630"/>
    </source>
</evidence>
<dbReference type="InterPro" id="IPR016169">
    <property type="entry name" value="FAD-bd_PCMH_sub2"/>
</dbReference>
<keyword evidence="11" id="KW-1017">Isopeptide bond</keyword>
<comment type="subcellular location">
    <subcellularLocation>
        <location evidence="5">Cytoplasm</location>
    </subcellularLocation>
    <subcellularLocation>
        <location evidence="3">Nucleus</location>
    </subcellularLocation>
    <subcellularLocation>
        <location evidence="4">Peroxisome</location>
    </subcellularLocation>
</comment>
<dbReference type="PANTHER" id="PTHR43716:SF1">
    <property type="entry name" value="D-2-HYDROXYGLUTARATE DEHYDROGENASE, MITOCHONDRIAL"/>
    <property type="match status" value="1"/>
</dbReference>
<evidence type="ECO:0000256" key="14">
    <source>
        <dbReference type="ARBA" id="ARBA00022617"/>
    </source>
</evidence>
<dbReference type="InterPro" id="IPR006094">
    <property type="entry name" value="Oxid_FAD_bind_N"/>
</dbReference>
<evidence type="ECO:0000256" key="23">
    <source>
        <dbReference type="ARBA" id="ARBA00023140"/>
    </source>
</evidence>
<evidence type="ECO:0000256" key="7">
    <source>
        <dbReference type="ARBA" id="ARBA00007103"/>
    </source>
</evidence>
<dbReference type="FunFam" id="3.30.70.2740:FF:000002">
    <property type="entry name" value="D-2-hydroxyglutarate dehydrogenase mitochondrial"/>
    <property type="match status" value="1"/>
</dbReference>
<dbReference type="Gene3D" id="3.30.465.10">
    <property type="match status" value="1"/>
</dbReference>
<keyword evidence="13 32" id="KW-0028">Amino-acid biosynthesis</keyword>
<feature type="compositionally biased region" description="Basic and acidic residues" evidence="33">
    <location>
        <begin position="849"/>
        <end position="862"/>
    </location>
</feature>
<dbReference type="FunFam" id="3.40.50.1100:FF:000003">
    <property type="entry name" value="Cystathionine beta-synthase"/>
    <property type="match status" value="1"/>
</dbReference>
<dbReference type="SUPFAM" id="SSF53686">
    <property type="entry name" value="Tryptophan synthase beta subunit-like PLP-dependent enzymes"/>
    <property type="match status" value="1"/>
</dbReference>
<dbReference type="GO" id="GO:0046872">
    <property type="term" value="F:metal ion binding"/>
    <property type="evidence" value="ECO:0007669"/>
    <property type="project" value="UniProtKB-KW"/>
</dbReference>
<reference evidence="34" key="1">
    <citation type="submission" date="2020-11" db="EMBL/GenBank/DDBJ databases">
        <authorList>
            <person name="Tran Van P."/>
        </authorList>
    </citation>
    <scope>NUCLEOTIDE SEQUENCE</scope>
</reference>
<evidence type="ECO:0000256" key="1">
    <source>
        <dbReference type="ARBA" id="ARBA00001933"/>
    </source>
</evidence>
<dbReference type="OrthoDB" id="728at2759"/>
<dbReference type="Gene3D" id="3.10.580.10">
    <property type="entry name" value="CBS-domain"/>
    <property type="match status" value="1"/>
</dbReference>
<evidence type="ECO:0000256" key="6">
    <source>
        <dbReference type="ARBA" id="ARBA00005003"/>
    </source>
</evidence>
<dbReference type="SMART" id="SM00116">
    <property type="entry name" value="CBS"/>
    <property type="match status" value="2"/>
</dbReference>
<evidence type="ECO:0000256" key="9">
    <source>
        <dbReference type="ARBA" id="ARBA00011881"/>
    </source>
</evidence>
<dbReference type="GO" id="GO:0030170">
    <property type="term" value="F:pyridoxal phosphate binding"/>
    <property type="evidence" value="ECO:0007669"/>
    <property type="project" value="UniProtKB-ARBA"/>
</dbReference>
<evidence type="ECO:0000256" key="4">
    <source>
        <dbReference type="ARBA" id="ARBA00004275"/>
    </source>
</evidence>
<dbReference type="InterPro" id="IPR004113">
    <property type="entry name" value="FAD-bd_oxidored_4_C"/>
</dbReference>
<dbReference type="GO" id="GO:0071949">
    <property type="term" value="F:FAD binding"/>
    <property type="evidence" value="ECO:0007669"/>
    <property type="project" value="InterPro"/>
</dbReference>
<evidence type="ECO:0000256" key="18">
    <source>
        <dbReference type="ARBA" id="ARBA00022843"/>
    </source>
</evidence>
<dbReference type="EMBL" id="OB663222">
    <property type="protein sequence ID" value="CAD7231150.1"/>
    <property type="molecule type" value="Genomic_DNA"/>
</dbReference>
<dbReference type="InterPro" id="IPR016166">
    <property type="entry name" value="FAD-bd_PCMH"/>
</dbReference>
<dbReference type="Gene3D" id="3.30.70.2190">
    <property type="match status" value="1"/>
</dbReference>
<dbReference type="SUPFAM" id="SSF56176">
    <property type="entry name" value="FAD-binding/transporter-associated domain-like"/>
    <property type="match status" value="1"/>
</dbReference>
<dbReference type="InterPro" id="IPR046353">
    <property type="entry name" value="CBS_C"/>
</dbReference>
<dbReference type="GO" id="GO:0006535">
    <property type="term" value="P:cysteine biosynthetic process from serine"/>
    <property type="evidence" value="ECO:0007669"/>
    <property type="project" value="UniProtKB-UniRule"/>
</dbReference>
<dbReference type="FunFam" id="3.10.580.10:FF:000014">
    <property type="entry name" value="Cystathionine beta-synthase"/>
    <property type="match status" value="1"/>
</dbReference>
<gene>
    <name evidence="34" type="ORF">CTOB1V02_LOCUS9004</name>
</gene>
<keyword evidence="12" id="KW-0597">Phosphoprotein</keyword>
<evidence type="ECO:0000256" key="32">
    <source>
        <dbReference type="RuleBase" id="RU361204"/>
    </source>
</evidence>
<evidence type="ECO:0000256" key="3">
    <source>
        <dbReference type="ARBA" id="ARBA00004123"/>
    </source>
</evidence>
<keyword evidence="19 32" id="KW-0663">Pyridoxal phosphate</keyword>
<keyword evidence="18" id="KW-0832">Ubl conjugation</keyword>
<dbReference type="SUPFAM" id="SSF54631">
    <property type="entry name" value="CBS-domain pair"/>
    <property type="match status" value="1"/>
</dbReference>
<keyword evidence="22 32" id="KW-0129">CBS domain</keyword>
<comment type="similarity">
    <text evidence="7 32">Belongs to the cysteine synthase/cystathionine beta-synthase family.</text>
</comment>
<comment type="cofactor">
    <cofactor evidence="1 32">
        <name>pyridoxal 5'-phosphate</name>
        <dbReference type="ChEBI" id="CHEBI:597326"/>
    </cofactor>
</comment>
<evidence type="ECO:0000256" key="11">
    <source>
        <dbReference type="ARBA" id="ARBA00022499"/>
    </source>
</evidence>
<dbReference type="AlphaFoldDB" id="A0A7R8WII3"/>
<evidence type="ECO:0000256" key="28">
    <source>
        <dbReference type="ARBA" id="ARBA00045410"/>
    </source>
</evidence>
<comment type="function">
    <text evidence="28">Catalyzes the oxidation of D-2-hydroxyglutarate (D-2-HG) to alpha-ketoglutarate. Also catalyzes the oxidation of other D-2-hydroxyacids, such as D-malate (D-MAL) and D-lactate (D-LAC). Exhibits high activities towards D-2-HG and D-MAL but a very weak activity towards D-LAC.</text>
</comment>
<dbReference type="NCBIfam" id="TIGR01137">
    <property type="entry name" value="cysta_beta"/>
    <property type="match status" value="1"/>
</dbReference>
<keyword evidence="10" id="KW-0963">Cytoplasm</keyword>
<comment type="cofactor">
    <cofactor evidence="2">
        <name>FAD</name>
        <dbReference type="ChEBI" id="CHEBI:57692"/>
    </cofactor>
</comment>
<dbReference type="GO" id="GO:0019343">
    <property type="term" value="P:cysteine biosynthetic process via cystathionine"/>
    <property type="evidence" value="ECO:0007669"/>
    <property type="project" value="UniProtKB-UniRule"/>
</dbReference>
<dbReference type="InterPro" id="IPR005857">
    <property type="entry name" value="Cysta_beta_synth"/>
</dbReference>
<dbReference type="InterPro" id="IPR001216">
    <property type="entry name" value="P-phosphate_BS"/>
</dbReference>
<keyword evidence="16" id="KW-0479">Metal-binding</keyword>
<evidence type="ECO:0000256" key="33">
    <source>
        <dbReference type="SAM" id="MobiDB-lite"/>
    </source>
</evidence>
<keyword evidence="25 32" id="KW-0456">Lyase</keyword>
<dbReference type="GO" id="GO:0005777">
    <property type="term" value="C:peroxisome"/>
    <property type="evidence" value="ECO:0007669"/>
    <property type="project" value="UniProtKB-SubCell"/>
</dbReference>
<dbReference type="Pfam" id="PF01565">
    <property type="entry name" value="FAD_binding_4"/>
    <property type="match status" value="1"/>
</dbReference>
<dbReference type="CDD" id="cd01561">
    <property type="entry name" value="CBS_like"/>
    <property type="match status" value="1"/>
</dbReference>
<evidence type="ECO:0000256" key="27">
    <source>
        <dbReference type="ARBA" id="ARBA00026192"/>
    </source>
</evidence>
<dbReference type="InterPro" id="IPR036318">
    <property type="entry name" value="FAD-bd_PCMH-like_sf"/>
</dbReference>
<dbReference type="InterPro" id="IPR000644">
    <property type="entry name" value="CBS_dom"/>
</dbReference>
<sequence length="862" mass="94154">MPLDLGASGSCHIGGNISTNAGGIRLIRYGNLHGNLLGVEAVLSNGDIFDGLSTIRKDNTGYDLGHLFVGSEGTLGIVTGVALQTASRPQATNVAFLAAETFDSCLAILRAAKTELGEVMSSCEFLDHESMRCVTENLSLTPPIGENPFYMLIETSGSNASHDQEKLDTFLENIMMKGDASDGTMADSPSTQQKLWGFRERMAEALLKDGYNYKYDISLPIESFYEAVEVMREKLTGMDDYVRCCGYGHIGDGNLHLNITSRGFTPILLNAIEPFVYDWTKSQKGSVSAEHGLGFKKKDFIYHSKSSMDFSKGFIAPDLPSKCRWTANSDPATTPHSIVDWKPRPKIFPSILETLGHTPLVRINHIHKDYGITCEVLVKCEYLNAGGSIKDRIAQRMVWDAEKDGVLKPGYTIIEPTSGNTGIGLALAAAVKGYRCIIVMPEKMSTEKVDVLRALGAEIVRTPTSAAFDAPESHISVAQRLMREIPNAVILDQYRNPGNPLAHYDCTAEEILDACGGKVDMVVVGAGTGGSVTGIGRKFKERCPDCIVVGVDPMGSILAEPEEMNETDVTFYEVEGVGYDFIPTVLDRSVVNRWIKTADKESLRMSRKLIRQEGLLVGGSSGANMVAAMDACKCLKAGQRCVVILPDGVRNYMTKFLSDAWMIERGFMEPDSTREKTWWETDSVGQLKLSAPLTIAPDMTCQEAVEIMRNKGFDQIPVMDEKKVVGILSLGGIVSKLSSTQIEKKTQVRDVMYSHFKKVTMDTPLTVLSSMLDRDHFVLVAQEQVHVSSQHKQGEKEEKIVGILTRIDLVNYITKGGSSQKSLNVYTAGSGVDGGPTPPRRGIWGGPRGEAEKSTFGAVDKE</sequence>
<dbReference type="Gene3D" id="3.30.70.2740">
    <property type="match status" value="1"/>
</dbReference>
<dbReference type="UniPathway" id="UPA00136">
    <property type="reaction ID" value="UER00201"/>
</dbReference>
<dbReference type="EC" id="4.2.1.22" evidence="32"/>
<comment type="catalytic activity">
    <reaction evidence="31">
        <text>(R)-malate + A = oxaloacetate + AH2</text>
        <dbReference type="Rhea" id="RHEA:67460"/>
        <dbReference type="ChEBI" id="CHEBI:13193"/>
        <dbReference type="ChEBI" id="CHEBI:15588"/>
        <dbReference type="ChEBI" id="CHEBI:16452"/>
        <dbReference type="ChEBI" id="CHEBI:17499"/>
    </reaction>
    <physiologicalReaction direction="left-to-right" evidence="31">
        <dbReference type="Rhea" id="RHEA:67461"/>
    </physiologicalReaction>
</comment>
<dbReference type="Pfam" id="PF02913">
    <property type="entry name" value="FAD-oxidase_C"/>
    <property type="match status" value="1"/>
</dbReference>
<evidence type="ECO:0000256" key="16">
    <source>
        <dbReference type="ARBA" id="ARBA00022723"/>
    </source>
</evidence>
<dbReference type="InterPro" id="IPR036052">
    <property type="entry name" value="TrpB-like_PALP_sf"/>
</dbReference>
<dbReference type="GO" id="GO:0005634">
    <property type="term" value="C:nucleus"/>
    <property type="evidence" value="ECO:0007669"/>
    <property type="project" value="UniProtKB-SubCell"/>
</dbReference>
<evidence type="ECO:0000256" key="13">
    <source>
        <dbReference type="ARBA" id="ARBA00022605"/>
    </source>
</evidence>
<evidence type="ECO:0000256" key="19">
    <source>
        <dbReference type="ARBA" id="ARBA00022898"/>
    </source>
</evidence>
<evidence type="ECO:0000256" key="2">
    <source>
        <dbReference type="ARBA" id="ARBA00001974"/>
    </source>
</evidence>
<keyword evidence="14" id="KW-0349">Heme</keyword>
<feature type="region of interest" description="Disordered" evidence="33">
    <location>
        <begin position="829"/>
        <end position="862"/>
    </location>
</feature>
<evidence type="ECO:0000313" key="34">
    <source>
        <dbReference type="EMBL" id="CAD7231150.1"/>
    </source>
</evidence>
<dbReference type="PROSITE" id="PS51371">
    <property type="entry name" value="CBS"/>
    <property type="match status" value="1"/>
</dbReference>
<dbReference type="GO" id="GO:0016491">
    <property type="term" value="F:oxidoreductase activity"/>
    <property type="evidence" value="ECO:0007669"/>
    <property type="project" value="UniProtKB-KW"/>
</dbReference>
<dbReference type="SUPFAM" id="SSF55103">
    <property type="entry name" value="FAD-linked oxidases, C-terminal domain"/>
    <property type="match status" value="1"/>
</dbReference>
<dbReference type="GO" id="GO:0005739">
    <property type="term" value="C:mitochondrion"/>
    <property type="evidence" value="ECO:0007669"/>
    <property type="project" value="TreeGrafter"/>
</dbReference>
<comment type="subunit">
    <text evidence="9">Homotetramer.</text>
</comment>
<evidence type="ECO:0000256" key="17">
    <source>
        <dbReference type="ARBA" id="ARBA00022827"/>
    </source>
</evidence>
<keyword evidence="17" id="KW-0274">FAD</keyword>
<keyword evidence="21" id="KW-0408">Iron</keyword>
<dbReference type="InterPro" id="IPR001926">
    <property type="entry name" value="TrpB-like_PALP"/>
</dbReference>
<evidence type="ECO:0000256" key="5">
    <source>
        <dbReference type="ARBA" id="ARBA00004496"/>
    </source>
</evidence>
<dbReference type="CDD" id="cd04608">
    <property type="entry name" value="CBS_pair_CBS"/>
    <property type="match status" value="1"/>
</dbReference>
<dbReference type="Pfam" id="PF00291">
    <property type="entry name" value="PALP"/>
    <property type="match status" value="1"/>
</dbReference>
<dbReference type="GO" id="GO:0050667">
    <property type="term" value="P:homocysteine metabolic process"/>
    <property type="evidence" value="ECO:0007669"/>
    <property type="project" value="UniProtKB-ARBA"/>
</dbReference>
<comment type="pathway">
    <text evidence="6">Amino-acid biosynthesis; L-cysteine biosynthesis; L-cysteine from L-homocysteine and L-serine: step 1/2.</text>
</comment>
<protein>
    <recommendedName>
        <fullName evidence="27 32">Cystathionine beta-synthase</fullName>
        <ecNumber evidence="32">4.2.1.22</ecNumber>
    </recommendedName>
</protein>
<dbReference type="PROSITE" id="PS00901">
    <property type="entry name" value="CYS_SYNTHASE"/>
    <property type="match status" value="1"/>
</dbReference>
<dbReference type="PANTHER" id="PTHR43716">
    <property type="entry name" value="D-2-HYDROXYGLUTARATE DEHYDROGENASE, MITOCHONDRIAL"/>
    <property type="match status" value="1"/>
</dbReference>